<dbReference type="Proteomes" id="UP000290560">
    <property type="component" value="Unassembled WGS sequence"/>
</dbReference>
<organism evidence="1">
    <name type="scientific">Ensete ventricosum</name>
    <name type="common">Abyssinian banana</name>
    <name type="synonym">Musa ensete</name>
    <dbReference type="NCBI Taxonomy" id="4639"/>
    <lineage>
        <taxon>Eukaryota</taxon>
        <taxon>Viridiplantae</taxon>
        <taxon>Streptophyta</taxon>
        <taxon>Embryophyta</taxon>
        <taxon>Tracheophyta</taxon>
        <taxon>Spermatophyta</taxon>
        <taxon>Magnoliopsida</taxon>
        <taxon>Liliopsida</taxon>
        <taxon>Zingiberales</taxon>
        <taxon>Musaceae</taxon>
        <taxon>Ensete</taxon>
    </lineage>
</organism>
<name>A0A445MIQ5_ENSVE</name>
<dbReference type="EMBL" id="KV876129">
    <property type="protein sequence ID" value="RZR74145.1"/>
    <property type="molecule type" value="Genomic_DNA"/>
</dbReference>
<dbReference type="AlphaFoldDB" id="A0A445MIQ5"/>
<proteinExistence type="predicted"/>
<sequence length="104" mass="11346">MLCTRCRFPNNTPAEVSQHQPLSSLATLIASHTLLCHHSRLHPAAVASYCATEGWKAAALAAIFHRICCSSIRRTSSGIALLHSQQPRVTDRSARVVEAVLPYL</sequence>
<evidence type="ECO:0000313" key="1">
    <source>
        <dbReference type="EMBL" id="RZR74145.1"/>
    </source>
</evidence>
<accession>A0A445MIQ5</accession>
<gene>
    <name evidence="1" type="ORF">BHM03_00032497</name>
</gene>
<reference evidence="1" key="1">
    <citation type="journal article" date="2018" name="Data Brief">
        <title>Genome sequence data from 17 accessions of Ensete ventricosum, a staple food crop for millions in Ethiopia.</title>
        <authorList>
            <person name="Yemataw Z."/>
            <person name="Muzemil S."/>
            <person name="Ambachew D."/>
            <person name="Tripathi L."/>
            <person name="Tesfaye K."/>
            <person name="Chala A."/>
            <person name="Farbos A."/>
            <person name="O'Neill P."/>
            <person name="Moore K."/>
            <person name="Grant M."/>
            <person name="Studholme D.J."/>
        </authorList>
    </citation>
    <scope>NUCLEOTIDE SEQUENCE [LARGE SCALE GENOMIC DNA]</scope>
    <source>
        <tissue evidence="1">Leaf</tissue>
    </source>
</reference>
<protein>
    <submittedName>
        <fullName evidence="1">Uncharacterized protein</fullName>
    </submittedName>
</protein>